<protein>
    <submittedName>
        <fullName evidence="4">CPBP family intramembrane metalloprotease</fullName>
    </submittedName>
</protein>
<feature type="transmembrane region" description="Helical" evidence="2">
    <location>
        <begin position="88"/>
        <end position="113"/>
    </location>
</feature>
<reference evidence="4" key="2">
    <citation type="journal article" date="2023" name="Curr. Microbiol.">
        <title>Granulicatella seriolae sp. nov., a Novel Facultative Anaerobe Isolated from Yellowtail Marine Fish.</title>
        <authorList>
            <person name="Lee M."/>
            <person name="Choi Y.J."/>
            <person name="Farooq A."/>
            <person name="Jeong J.B."/>
            <person name="Jung M.Y."/>
        </authorList>
    </citation>
    <scope>NUCLEOTIDE SEQUENCE</scope>
    <source>
        <strain evidence="4">S8</strain>
    </source>
</reference>
<feature type="transmembrane region" description="Helical" evidence="2">
    <location>
        <begin position="186"/>
        <end position="203"/>
    </location>
</feature>
<sequence>MEETQVTKTQVKEPQETKKPKMLVFVLIYLFNLLVTPTILYHLMNGGNGQENPILLSNVTAFSHSITLIYALIYFRSFLMAEAKKLKVLDLSIALVSGFVLRIILSIVLMKIFPIVQSDNQATLEAMFKVANPWIMFLLVVITAPIVEELVFRQAIIGNLSHRFNVHLLTLISALLFIFAHTGTDIPSATMYVAITVPIIAVYRYFNNNVVAAIAMHAVSNLIAFGVMFLVL</sequence>
<keyword evidence="2" id="KW-1133">Transmembrane helix</keyword>
<gene>
    <name evidence="4" type="ORF">NPA36_03225</name>
</gene>
<dbReference type="Proteomes" id="UP001059480">
    <property type="component" value="Unassembled WGS sequence"/>
</dbReference>
<dbReference type="PANTHER" id="PTHR36435">
    <property type="entry name" value="SLR1288 PROTEIN"/>
    <property type="match status" value="1"/>
</dbReference>
<feature type="transmembrane region" description="Helical" evidence="2">
    <location>
        <begin position="22"/>
        <end position="43"/>
    </location>
</feature>
<dbReference type="InterPro" id="IPR003675">
    <property type="entry name" value="Rce1/LyrA-like_dom"/>
</dbReference>
<reference evidence="4" key="3">
    <citation type="journal article" date="2023" name="Microbiol. Resour. Announc.">
        <title>Draft Genome Sequence of Granulicatella sp. Strain S8, Isolated from a Marine Fish, Seriola quinqueradiata.</title>
        <authorList>
            <person name="Lee M."/>
            <person name="Farooq A."/>
            <person name="Jeong J.B."/>
            <person name="Jung M.Y."/>
        </authorList>
    </citation>
    <scope>NUCLEOTIDE SEQUENCE</scope>
    <source>
        <strain evidence="4">S8</strain>
    </source>
</reference>
<evidence type="ECO:0000256" key="2">
    <source>
        <dbReference type="SAM" id="Phobius"/>
    </source>
</evidence>
<feature type="transmembrane region" description="Helical" evidence="2">
    <location>
        <begin position="55"/>
        <end position="76"/>
    </location>
</feature>
<dbReference type="PANTHER" id="PTHR36435:SF1">
    <property type="entry name" value="CAAX AMINO TERMINAL PROTEASE FAMILY PROTEIN"/>
    <property type="match status" value="1"/>
</dbReference>
<feature type="transmembrane region" description="Helical" evidence="2">
    <location>
        <begin position="133"/>
        <end position="152"/>
    </location>
</feature>
<dbReference type="InterPro" id="IPR052710">
    <property type="entry name" value="CAAX_protease"/>
</dbReference>
<feature type="domain" description="CAAX prenyl protease 2/Lysostaphin resistance protein A-like" evidence="3">
    <location>
        <begin position="132"/>
        <end position="223"/>
    </location>
</feature>
<feature type="transmembrane region" description="Helical" evidence="2">
    <location>
        <begin position="164"/>
        <end position="180"/>
    </location>
</feature>
<feature type="transmembrane region" description="Helical" evidence="2">
    <location>
        <begin position="210"/>
        <end position="231"/>
    </location>
</feature>
<evidence type="ECO:0000259" key="3">
    <source>
        <dbReference type="Pfam" id="PF02517"/>
    </source>
</evidence>
<organism evidence="4 5">
    <name type="scientific">Granulicatella seriolae</name>
    <dbReference type="NCBI Taxonomy" id="2967226"/>
    <lineage>
        <taxon>Bacteria</taxon>
        <taxon>Bacillati</taxon>
        <taxon>Bacillota</taxon>
        <taxon>Bacilli</taxon>
        <taxon>Lactobacillales</taxon>
        <taxon>Carnobacteriaceae</taxon>
        <taxon>Granulicatella</taxon>
    </lineage>
</organism>
<evidence type="ECO:0000256" key="1">
    <source>
        <dbReference type="ARBA" id="ARBA00009067"/>
    </source>
</evidence>
<keyword evidence="4" id="KW-0482">Metalloprotease</keyword>
<comment type="caution">
    <text evidence="4">The sequence shown here is derived from an EMBL/GenBank/DDBJ whole genome shotgun (WGS) entry which is preliminary data.</text>
</comment>
<proteinExistence type="inferred from homology"/>
<name>A0ABT1WN13_9LACT</name>
<accession>A0ABT1WN13</accession>
<evidence type="ECO:0000313" key="5">
    <source>
        <dbReference type="Proteomes" id="UP001059480"/>
    </source>
</evidence>
<keyword evidence="2" id="KW-0812">Transmembrane</keyword>
<evidence type="ECO:0000313" key="4">
    <source>
        <dbReference type="EMBL" id="MCQ9209553.1"/>
    </source>
</evidence>
<reference evidence="4" key="1">
    <citation type="submission" date="2022-07" db="EMBL/GenBank/DDBJ databases">
        <authorList>
            <person name="Jung M.-Y."/>
            <person name="Lee M."/>
        </authorList>
    </citation>
    <scope>NUCLEOTIDE SEQUENCE</scope>
    <source>
        <strain evidence="4">S8</strain>
    </source>
</reference>
<keyword evidence="4" id="KW-0645">Protease</keyword>
<keyword evidence="5" id="KW-1185">Reference proteome</keyword>
<dbReference type="RefSeq" id="WP_256944665.1">
    <property type="nucleotide sequence ID" value="NZ_JANHNZ010000002.1"/>
</dbReference>
<keyword evidence="2" id="KW-0472">Membrane</keyword>
<dbReference type="EMBL" id="JANHNZ010000002">
    <property type="protein sequence ID" value="MCQ9209553.1"/>
    <property type="molecule type" value="Genomic_DNA"/>
</dbReference>
<keyword evidence="4" id="KW-0378">Hydrolase</keyword>
<dbReference type="Pfam" id="PF02517">
    <property type="entry name" value="Rce1-like"/>
    <property type="match status" value="1"/>
</dbReference>
<dbReference type="GO" id="GO:0008237">
    <property type="term" value="F:metallopeptidase activity"/>
    <property type="evidence" value="ECO:0007669"/>
    <property type="project" value="UniProtKB-KW"/>
</dbReference>
<comment type="similarity">
    <text evidence="1">Belongs to the UPF0177 family.</text>
</comment>